<dbReference type="EMBL" id="AVOT02017358">
    <property type="protein sequence ID" value="MBW0503403.1"/>
    <property type="molecule type" value="Genomic_DNA"/>
</dbReference>
<sequence length="123" mass="13743">MRSPQSPQPPARSPNRPSTTAFTSTNLNPPVASTSRAPFFPKPEAVFEFHFHWNITGNFNDQIKVNKKVVSSLCEEVDSLTEVYVEKSMKSSVPGEVVIELAREAIAFEDAVMVKFRESLKKS</sequence>
<keyword evidence="3" id="KW-1185">Reference proteome</keyword>
<protein>
    <submittedName>
        <fullName evidence="2">Uncharacterized protein</fullName>
    </submittedName>
</protein>
<evidence type="ECO:0000313" key="2">
    <source>
        <dbReference type="EMBL" id="MBW0503403.1"/>
    </source>
</evidence>
<accession>A0A9Q3DKP7</accession>
<proteinExistence type="predicted"/>
<evidence type="ECO:0000313" key="3">
    <source>
        <dbReference type="Proteomes" id="UP000765509"/>
    </source>
</evidence>
<organism evidence="2 3">
    <name type="scientific">Austropuccinia psidii MF-1</name>
    <dbReference type="NCBI Taxonomy" id="1389203"/>
    <lineage>
        <taxon>Eukaryota</taxon>
        <taxon>Fungi</taxon>
        <taxon>Dikarya</taxon>
        <taxon>Basidiomycota</taxon>
        <taxon>Pucciniomycotina</taxon>
        <taxon>Pucciniomycetes</taxon>
        <taxon>Pucciniales</taxon>
        <taxon>Sphaerophragmiaceae</taxon>
        <taxon>Austropuccinia</taxon>
    </lineage>
</organism>
<evidence type="ECO:0000256" key="1">
    <source>
        <dbReference type="SAM" id="MobiDB-lite"/>
    </source>
</evidence>
<gene>
    <name evidence="2" type="ORF">O181_043118</name>
</gene>
<feature type="compositionally biased region" description="Polar residues" evidence="1">
    <location>
        <begin position="19"/>
        <end position="35"/>
    </location>
</feature>
<dbReference type="AlphaFoldDB" id="A0A9Q3DKP7"/>
<feature type="compositionally biased region" description="Pro residues" evidence="1">
    <location>
        <begin position="1"/>
        <end position="12"/>
    </location>
</feature>
<comment type="caution">
    <text evidence="2">The sequence shown here is derived from an EMBL/GenBank/DDBJ whole genome shotgun (WGS) entry which is preliminary data.</text>
</comment>
<dbReference type="Proteomes" id="UP000765509">
    <property type="component" value="Unassembled WGS sequence"/>
</dbReference>
<reference evidence="2" key="1">
    <citation type="submission" date="2021-03" db="EMBL/GenBank/DDBJ databases">
        <title>Draft genome sequence of rust myrtle Austropuccinia psidii MF-1, a brazilian biotype.</title>
        <authorList>
            <person name="Quecine M.C."/>
            <person name="Pachon D.M.R."/>
            <person name="Bonatelli M.L."/>
            <person name="Correr F.H."/>
            <person name="Franceschini L.M."/>
            <person name="Leite T.F."/>
            <person name="Margarido G.R.A."/>
            <person name="Almeida C.A."/>
            <person name="Ferrarezi J.A."/>
            <person name="Labate C.A."/>
        </authorList>
    </citation>
    <scope>NUCLEOTIDE SEQUENCE</scope>
    <source>
        <strain evidence="2">MF-1</strain>
    </source>
</reference>
<name>A0A9Q3DKP7_9BASI</name>
<feature type="region of interest" description="Disordered" evidence="1">
    <location>
        <begin position="1"/>
        <end position="35"/>
    </location>
</feature>